<keyword evidence="3" id="KW-1133">Transmembrane helix</keyword>
<dbReference type="EMBL" id="JAGEUA010000004">
    <property type="protein sequence ID" value="KAL0983900.1"/>
    <property type="molecule type" value="Genomic_DNA"/>
</dbReference>
<feature type="region of interest" description="Disordered" evidence="2">
    <location>
        <begin position="196"/>
        <end position="240"/>
    </location>
</feature>
<feature type="transmembrane region" description="Helical" evidence="3">
    <location>
        <begin position="131"/>
        <end position="153"/>
    </location>
</feature>
<dbReference type="InterPro" id="IPR020846">
    <property type="entry name" value="MFS_dom"/>
</dbReference>
<dbReference type="PROSITE" id="PS50850">
    <property type="entry name" value="MFS"/>
    <property type="match status" value="1"/>
</dbReference>
<dbReference type="Gene3D" id="1.20.1250.20">
    <property type="entry name" value="MFS general substrate transporter like domains"/>
    <property type="match status" value="1"/>
</dbReference>
<keyword evidence="3" id="KW-0472">Membrane</keyword>
<feature type="transmembrane region" description="Helical" evidence="3">
    <location>
        <begin position="159"/>
        <end position="182"/>
    </location>
</feature>
<evidence type="ECO:0000256" key="3">
    <source>
        <dbReference type="SAM" id="Phobius"/>
    </source>
</evidence>
<feature type="transmembrane region" description="Helical" evidence="3">
    <location>
        <begin position="99"/>
        <end position="119"/>
    </location>
</feature>
<feature type="transmembrane region" description="Helical" evidence="3">
    <location>
        <begin position="75"/>
        <end position="93"/>
    </location>
</feature>
<dbReference type="InterPro" id="IPR050327">
    <property type="entry name" value="Proton-linked_MCT"/>
</dbReference>
<keyword evidence="3" id="KW-0812">Transmembrane</keyword>
<protein>
    <recommendedName>
        <fullName evidence="4">Major facilitator superfamily (MFS) profile domain-containing protein</fullName>
    </recommendedName>
</protein>
<dbReference type="SUPFAM" id="SSF103473">
    <property type="entry name" value="MFS general substrate transporter"/>
    <property type="match status" value="1"/>
</dbReference>
<evidence type="ECO:0000313" key="6">
    <source>
        <dbReference type="Proteomes" id="UP001557470"/>
    </source>
</evidence>
<dbReference type="FunFam" id="1.20.1250.20:FF:000490">
    <property type="entry name" value="Solute carrier family 16 member 6"/>
    <property type="match status" value="1"/>
</dbReference>
<sequence length="273" mass="30108">MSTQLPQMVAVSFFVVEVFTYGFIKSFGIFLQDLMQEFGESNSRVSWIVSICVFVMCFTAPPASLLTRRFGFRPVVMAGGLFLSMGTITSGFTNTINQMYIRIGLFGGLGFSLIFLPTITILSQYFSQRRYLVISVASTGECFSIIILAPAFAALRDHIGWRSTLVVIGALQCIIVICGILLRPIIIRPGPAMLTETQGPSDKEPEVLNPKDSSNSKESMYTEDISDTTDGSCTQQSSCSEDKELIPCYSLSSGEFENIGLRPLHHQVLEDSR</sequence>
<dbReference type="InterPro" id="IPR011701">
    <property type="entry name" value="MFS"/>
</dbReference>
<evidence type="ECO:0000256" key="1">
    <source>
        <dbReference type="ARBA" id="ARBA00004141"/>
    </source>
</evidence>
<proteinExistence type="predicted"/>
<dbReference type="InterPro" id="IPR036259">
    <property type="entry name" value="MFS_trans_sf"/>
</dbReference>
<accession>A0ABD0WTT7</accession>
<dbReference type="AlphaFoldDB" id="A0ABD0WTT7"/>
<comment type="subcellular location">
    <subcellularLocation>
        <location evidence="1">Membrane</location>
        <topology evidence="1">Multi-pass membrane protein</topology>
    </subcellularLocation>
</comment>
<organism evidence="5 6">
    <name type="scientific">Umbra pygmaea</name>
    <name type="common">Eastern mudminnow</name>
    <dbReference type="NCBI Taxonomy" id="75934"/>
    <lineage>
        <taxon>Eukaryota</taxon>
        <taxon>Metazoa</taxon>
        <taxon>Chordata</taxon>
        <taxon>Craniata</taxon>
        <taxon>Vertebrata</taxon>
        <taxon>Euteleostomi</taxon>
        <taxon>Actinopterygii</taxon>
        <taxon>Neopterygii</taxon>
        <taxon>Teleostei</taxon>
        <taxon>Protacanthopterygii</taxon>
        <taxon>Esociformes</taxon>
        <taxon>Umbridae</taxon>
        <taxon>Umbra</taxon>
    </lineage>
</organism>
<keyword evidence="6" id="KW-1185">Reference proteome</keyword>
<dbReference type="GO" id="GO:0016020">
    <property type="term" value="C:membrane"/>
    <property type="evidence" value="ECO:0007669"/>
    <property type="project" value="UniProtKB-SubCell"/>
</dbReference>
<dbReference type="Pfam" id="PF07690">
    <property type="entry name" value="MFS_1"/>
    <property type="match status" value="1"/>
</dbReference>
<feature type="transmembrane region" description="Helical" evidence="3">
    <location>
        <begin position="7"/>
        <end position="24"/>
    </location>
</feature>
<feature type="domain" description="Major facilitator superfamily (MFS) profile" evidence="4">
    <location>
        <begin position="6"/>
        <end position="273"/>
    </location>
</feature>
<evidence type="ECO:0000259" key="4">
    <source>
        <dbReference type="PROSITE" id="PS50850"/>
    </source>
</evidence>
<gene>
    <name evidence="5" type="ORF">UPYG_G00134540</name>
</gene>
<comment type="caution">
    <text evidence="5">The sequence shown here is derived from an EMBL/GenBank/DDBJ whole genome shotgun (WGS) entry which is preliminary data.</text>
</comment>
<dbReference type="PANTHER" id="PTHR11360">
    <property type="entry name" value="MONOCARBOXYLATE TRANSPORTER"/>
    <property type="match status" value="1"/>
</dbReference>
<dbReference type="Proteomes" id="UP001557470">
    <property type="component" value="Unassembled WGS sequence"/>
</dbReference>
<feature type="transmembrane region" description="Helical" evidence="3">
    <location>
        <begin position="44"/>
        <end position="63"/>
    </location>
</feature>
<dbReference type="PANTHER" id="PTHR11360:SF20">
    <property type="entry name" value="MONOCARBOXYLATE TRANSPORTER 7"/>
    <property type="match status" value="1"/>
</dbReference>
<evidence type="ECO:0000313" key="5">
    <source>
        <dbReference type="EMBL" id="KAL0983900.1"/>
    </source>
</evidence>
<feature type="compositionally biased region" description="Polar residues" evidence="2">
    <location>
        <begin position="228"/>
        <end position="239"/>
    </location>
</feature>
<name>A0ABD0WTT7_UMBPY</name>
<reference evidence="5 6" key="1">
    <citation type="submission" date="2024-06" db="EMBL/GenBank/DDBJ databases">
        <authorList>
            <person name="Pan Q."/>
            <person name="Wen M."/>
            <person name="Jouanno E."/>
            <person name="Zahm M."/>
            <person name="Klopp C."/>
            <person name="Cabau C."/>
            <person name="Louis A."/>
            <person name="Berthelot C."/>
            <person name="Parey E."/>
            <person name="Roest Crollius H."/>
            <person name="Montfort J."/>
            <person name="Robinson-Rechavi M."/>
            <person name="Bouchez O."/>
            <person name="Lampietro C."/>
            <person name="Lopez Roques C."/>
            <person name="Donnadieu C."/>
            <person name="Postlethwait J."/>
            <person name="Bobe J."/>
            <person name="Verreycken H."/>
            <person name="Guiguen Y."/>
        </authorList>
    </citation>
    <scope>NUCLEOTIDE SEQUENCE [LARGE SCALE GENOMIC DNA]</scope>
    <source>
        <strain evidence="5">Up_M1</strain>
        <tissue evidence="5">Testis</tissue>
    </source>
</reference>
<evidence type="ECO:0000256" key="2">
    <source>
        <dbReference type="SAM" id="MobiDB-lite"/>
    </source>
</evidence>